<keyword evidence="7" id="KW-1185">Reference proteome</keyword>
<dbReference type="InterPro" id="IPR017871">
    <property type="entry name" value="ABC_transporter-like_CS"/>
</dbReference>
<protein>
    <submittedName>
        <fullName evidence="6">ABC transporter ATP-binding protein</fullName>
    </submittedName>
</protein>
<dbReference type="InterPro" id="IPR003439">
    <property type="entry name" value="ABC_transporter-like_ATP-bd"/>
</dbReference>
<evidence type="ECO:0000256" key="3">
    <source>
        <dbReference type="ARBA" id="ARBA00022840"/>
    </source>
</evidence>
<keyword evidence="1" id="KW-0813">Transport</keyword>
<evidence type="ECO:0000256" key="4">
    <source>
        <dbReference type="ARBA" id="ARBA00024725"/>
    </source>
</evidence>
<dbReference type="PANTHER" id="PTHR43023">
    <property type="entry name" value="PROTEIN TRIGALACTOSYLDIACYLGLYCEROL 3, CHLOROPLASTIC"/>
    <property type="match status" value="1"/>
</dbReference>
<dbReference type="Proteomes" id="UP001326613">
    <property type="component" value="Chromosome"/>
</dbReference>
<dbReference type="InterPro" id="IPR027417">
    <property type="entry name" value="P-loop_NTPase"/>
</dbReference>
<organism evidence="6 7">
    <name type="scientific">Candidatus Trichorickettsia mobilis</name>
    <dbReference type="NCBI Taxonomy" id="1346319"/>
    <lineage>
        <taxon>Bacteria</taxon>
        <taxon>Pseudomonadati</taxon>
        <taxon>Pseudomonadota</taxon>
        <taxon>Alphaproteobacteria</taxon>
        <taxon>Rickettsiales</taxon>
        <taxon>Rickettsiaceae</taxon>
        <taxon>Rickettsieae</taxon>
        <taxon>Candidatus Trichorickettsia</taxon>
    </lineage>
</organism>
<dbReference type="Pfam" id="PF00005">
    <property type="entry name" value="ABC_tran"/>
    <property type="match status" value="1"/>
</dbReference>
<accession>A0ABZ0USZ4</accession>
<dbReference type="InterPro" id="IPR003593">
    <property type="entry name" value="AAA+_ATPase"/>
</dbReference>
<evidence type="ECO:0000256" key="1">
    <source>
        <dbReference type="ARBA" id="ARBA00022448"/>
    </source>
</evidence>
<evidence type="ECO:0000313" key="6">
    <source>
        <dbReference type="EMBL" id="WPY00641.1"/>
    </source>
</evidence>
<dbReference type="PANTHER" id="PTHR43023:SF6">
    <property type="entry name" value="INTERMEMBRANE PHOSPHOLIPID TRANSPORT SYSTEM ATP-BINDING PROTEIN MLAF"/>
    <property type="match status" value="1"/>
</dbReference>
<evidence type="ECO:0000259" key="5">
    <source>
        <dbReference type="PROSITE" id="PS50893"/>
    </source>
</evidence>
<gene>
    <name evidence="6" type="ORF">Trichorick_00524</name>
</gene>
<reference evidence="6 7" key="1">
    <citation type="submission" date="2022-10" db="EMBL/GenBank/DDBJ databases">
        <title>Host association and intracellularity evolved multiple times independently in the Rickettsiales.</title>
        <authorList>
            <person name="Castelli M."/>
            <person name="Nardi T."/>
            <person name="Gammuto L."/>
            <person name="Bellinzona G."/>
            <person name="Sabaneyeva E."/>
            <person name="Potekhin A."/>
            <person name="Serra V."/>
            <person name="Petroni G."/>
            <person name="Sassera D."/>
        </authorList>
    </citation>
    <scope>NUCLEOTIDE SEQUENCE [LARGE SCALE GENOMIC DNA]</scope>
    <source>
        <strain evidence="6 7">Kr 154-4</strain>
    </source>
</reference>
<dbReference type="SMART" id="SM00382">
    <property type="entry name" value="AAA"/>
    <property type="match status" value="1"/>
</dbReference>
<dbReference type="EMBL" id="CP112932">
    <property type="protein sequence ID" value="WPY00641.1"/>
    <property type="molecule type" value="Genomic_DNA"/>
</dbReference>
<sequence>MVKIKIQSLYKSFGRHTVLNGIDLDIKQGDSLVILGGSGTGKSVLIKTIIGLITPDSGSIIIDGTDTTCMSSKTRFDIMKKCGFLFQNGALFDSLTVQDNITFFAERLYQLSKSDKQSMAVAKLKSVGLSERILNFYPAELSGGMQKRVALARAICSNPEIIFFDEPTTGLDPIMANIINELIIKVRTELGATTITITHDLNSAAIIANDVALIYQGKIIWYGSKEEMEDADDPYLHQFVHGLTEGPIQYT</sequence>
<name>A0ABZ0USZ4_9RICK</name>
<keyword evidence="2" id="KW-0547">Nucleotide-binding</keyword>
<dbReference type="PROSITE" id="PS50893">
    <property type="entry name" value="ABC_TRANSPORTER_2"/>
    <property type="match status" value="1"/>
</dbReference>
<comment type="function">
    <text evidence="4">Part of an ABC transporter complex. Transmembrane domains (TMD) form a pore in the inner membrane and the ATP-binding domain (NBD) is responsible for energy generation.</text>
</comment>
<dbReference type="Gene3D" id="3.40.50.300">
    <property type="entry name" value="P-loop containing nucleotide triphosphate hydrolases"/>
    <property type="match status" value="1"/>
</dbReference>
<dbReference type="PROSITE" id="PS00211">
    <property type="entry name" value="ABC_TRANSPORTER_1"/>
    <property type="match status" value="1"/>
</dbReference>
<keyword evidence="3 6" id="KW-0067">ATP-binding</keyword>
<evidence type="ECO:0000313" key="7">
    <source>
        <dbReference type="Proteomes" id="UP001326613"/>
    </source>
</evidence>
<feature type="domain" description="ABC transporter" evidence="5">
    <location>
        <begin position="4"/>
        <end position="241"/>
    </location>
</feature>
<dbReference type="RefSeq" id="WP_323738693.1">
    <property type="nucleotide sequence ID" value="NZ_CP112932.1"/>
</dbReference>
<evidence type="ECO:0000256" key="2">
    <source>
        <dbReference type="ARBA" id="ARBA00022741"/>
    </source>
</evidence>
<dbReference type="GO" id="GO:0005524">
    <property type="term" value="F:ATP binding"/>
    <property type="evidence" value="ECO:0007669"/>
    <property type="project" value="UniProtKB-KW"/>
</dbReference>
<dbReference type="SUPFAM" id="SSF52540">
    <property type="entry name" value="P-loop containing nucleoside triphosphate hydrolases"/>
    <property type="match status" value="1"/>
</dbReference>
<proteinExistence type="predicted"/>